<reference evidence="4 5" key="1">
    <citation type="submission" date="2023-05" db="EMBL/GenBank/DDBJ databases">
        <title>Pseudoalteromonas ardens sp. nov., Pseudoalteromonas obscura sp. nov., and Pseudoalteromonas umbrosa sp. nov., isolated from the coral Montipora capitata.</title>
        <authorList>
            <person name="Thomas E.M."/>
            <person name="Smith E.M."/>
            <person name="Papke E."/>
            <person name="Shlafstein M.D."/>
            <person name="Oline D.K."/>
            <person name="Videau P."/>
            <person name="Saw J.H."/>
            <person name="Strangman W.K."/>
            <person name="Ushijima B."/>
        </authorList>
    </citation>
    <scope>NUCLEOTIDE SEQUENCE [LARGE SCALE GENOMIC DNA]</scope>
    <source>
        <strain evidence="4 5">P94</strain>
    </source>
</reference>
<dbReference type="PROSITE" id="PS51186">
    <property type="entry name" value="GNAT"/>
    <property type="match status" value="1"/>
</dbReference>
<keyword evidence="5" id="KW-1185">Reference proteome</keyword>
<dbReference type="CDD" id="cd04301">
    <property type="entry name" value="NAT_SF"/>
    <property type="match status" value="1"/>
</dbReference>
<sequence>MKNIKVIAISDSSEAIEQVARWYFAQWDSKNPNATLTDVVDKISCTKQRAGFVAYCHDKLVGAAEITFSHDTCWLDGVYVDESARGKGVAEVLVSHAKLKASELGWQTLYLKCEPHLVALYNKYGFEVVANKDSKHIMATQIAS</sequence>
<organism evidence="4 5">
    <name type="scientific">Pseudoalteromonas obscura</name>
    <dbReference type="NCBI Taxonomy" id="3048491"/>
    <lineage>
        <taxon>Bacteria</taxon>
        <taxon>Pseudomonadati</taxon>
        <taxon>Pseudomonadota</taxon>
        <taxon>Gammaproteobacteria</taxon>
        <taxon>Alteromonadales</taxon>
        <taxon>Pseudoalteromonadaceae</taxon>
        <taxon>Pseudoalteromonas</taxon>
    </lineage>
</organism>
<comment type="caution">
    <text evidence="4">The sequence shown here is derived from an EMBL/GenBank/DDBJ whole genome shotgun (WGS) entry which is preliminary data.</text>
</comment>
<proteinExistence type="predicted"/>
<dbReference type="InterPro" id="IPR016181">
    <property type="entry name" value="Acyl_CoA_acyltransferase"/>
</dbReference>
<dbReference type="InterPro" id="IPR000182">
    <property type="entry name" value="GNAT_dom"/>
</dbReference>
<evidence type="ECO:0000259" key="3">
    <source>
        <dbReference type="PROSITE" id="PS51186"/>
    </source>
</evidence>
<evidence type="ECO:0000256" key="2">
    <source>
        <dbReference type="ARBA" id="ARBA00023315"/>
    </source>
</evidence>
<evidence type="ECO:0000313" key="5">
    <source>
        <dbReference type="Proteomes" id="UP001231915"/>
    </source>
</evidence>
<dbReference type="Proteomes" id="UP001231915">
    <property type="component" value="Unassembled WGS sequence"/>
</dbReference>
<keyword evidence="1" id="KW-0808">Transferase</keyword>
<dbReference type="PANTHER" id="PTHR43877">
    <property type="entry name" value="AMINOALKYLPHOSPHONATE N-ACETYLTRANSFERASE-RELATED-RELATED"/>
    <property type="match status" value="1"/>
</dbReference>
<dbReference type="EMBL" id="JASJUT010000005">
    <property type="protein sequence ID" value="MDK2596247.1"/>
    <property type="molecule type" value="Genomic_DNA"/>
</dbReference>
<dbReference type="InterPro" id="IPR050832">
    <property type="entry name" value="Bact_Acetyltransf"/>
</dbReference>
<evidence type="ECO:0000256" key="1">
    <source>
        <dbReference type="ARBA" id="ARBA00022679"/>
    </source>
</evidence>
<dbReference type="SUPFAM" id="SSF55729">
    <property type="entry name" value="Acyl-CoA N-acyltransferases (Nat)"/>
    <property type="match status" value="1"/>
</dbReference>
<accession>A0ABT7EMG3</accession>
<dbReference type="RefSeq" id="WP_284137639.1">
    <property type="nucleotide sequence ID" value="NZ_JASJUT010000005.1"/>
</dbReference>
<name>A0ABT7EMG3_9GAMM</name>
<protein>
    <submittedName>
        <fullName evidence="4">GNAT family N-acetyltransferase</fullName>
    </submittedName>
</protein>
<gene>
    <name evidence="4" type="ORF">QNM18_14385</name>
</gene>
<keyword evidence="2" id="KW-0012">Acyltransferase</keyword>
<evidence type="ECO:0000313" key="4">
    <source>
        <dbReference type="EMBL" id="MDK2596247.1"/>
    </source>
</evidence>
<dbReference type="Gene3D" id="3.40.630.30">
    <property type="match status" value="1"/>
</dbReference>
<dbReference type="Pfam" id="PF00583">
    <property type="entry name" value="Acetyltransf_1"/>
    <property type="match status" value="1"/>
</dbReference>
<feature type="domain" description="N-acetyltransferase" evidence="3">
    <location>
        <begin position="7"/>
        <end position="143"/>
    </location>
</feature>